<reference evidence="6" key="1">
    <citation type="journal article" date="2019" name="Gigascience">
        <title>De novo genome assembly of the endangered Acer yangbiense, a plant species with extremely small populations endemic to Yunnan Province, China.</title>
        <authorList>
            <person name="Yang J."/>
            <person name="Wariss H.M."/>
            <person name="Tao L."/>
            <person name="Zhang R."/>
            <person name="Yun Q."/>
            <person name="Hollingsworth P."/>
            <person name="Dao Z."/>
            <person name="Luo G."/>
            <person name="Guo H."/>
            <person name="Ma Y."/>
            <person name="Sun W."/>
        </authorList>
    </citation>
    <scope>NUCLEOTIDE SEQUENCE [LARGE SCALE GENOMIC DNA]</scope>
    <source>
        <strain evidence="6">cv. br00</strain>
    </source>
</reference>
<dbReference type="Proteomes" id="UP000326939">
    <property type="component" value="Chromosome 1"/>
</dbReference>
<dbReference type="FunFam" id="3.40.50.720:FF:000645">
    <property type="entry name" value="Anthocyanidin reductase ((2S)-flavan-3-ol-forming)"/>
    <property type="match status" value="1"/>
</dbReference>
<evidence type="ECO:0000313" key="6">
    <source>
        <dbReference type="Proteomes" id="UP000326939"/>
    </source>
</evidence>
<organism evidence="5 6">
    <name type="scientific">Salix brachista</name>
    <dbReference type="NCBI Taxonomy" id="2182728"/>
    <lineage>
        <taxon>Eukaryota</taxon>
        <taxon>Viridiplantae</taxon>
        <taxon>Streptophyta</taxon>
        <taxon>Embryophyta</taxon>
        <taxon>Tracheophyta</taxon>
        <taxon>Spermatophyta</taxon>
        <taxon>Magnoliopsida</taxon>
        <taxon>eudicotyledons</taxon>
        <taxon>Gunneridae</taxon>
        <taxon>Pentapetalae</taxon>
        <taxon>rosids</taxon>
        <taxon>fabids</taxon>
        <taxon>Malpighiales</taxon>
        <taxon>Salicaceae</taxon>
        <taxon>Saliceae</taxon>
        <taxon>Salix</taxon>
    </lineage>
</organism>
<dbReference type="AlphaFoldDB" id="A0A5N5P176"/>
<dbReference type="SUPFAM" id="SSF51735">
    <property type="entry name" value="NAD(P)-binding Rossmann-fold domains"/>
    <property type="match status" value="1"/>
</dbReference>
<dbReference type="Gene3D" id="3.40.50.720">
    <property type="entry name" value="NAD(P)-binding Rossmann-like Domain"/>
    <property type="match status" value="1"/>
</dbReference>
<dbReference type="Pfam" id="PF01370">
    <property type="entry name" value="Epimerase"/>
    <property type="match status" value="1"/>
</dbReference>
<gene>
    <name evidence="5" type="ORF">DKX38_000678</name>
</gene>
<keyword evidence="1" id="KW-0521">NADP</keyword>
<sequence>MEKIQGKKKRQEQKQNQKNLQASNKALVWDCGSALYDSFELKSFERQLDSAINSRTLSMPHLPDRRVLAPPPPPPPKKPSRISRSLNKFLKSMFKSKQNSSTMFRVQERLQDDCRVVYDKSGALTTIPEVPEIDFGGFSPEINSLIPSKVNASGKDLVQDMIRGALVSLNNWGCDIFGLPCGMLGQSSRPVSSHIRMQSGLSKAETTFEQSSYNMDKSCTKVCVTGGSGYIGSWLVKKLLEKGYTVHVTLRNLEDKSKVGLLKSLPNADTRLILFQADIYNPNEFEEAIRGCEFVFHVATPMQHDPTSIQYRDTVEATVAGVKTIADICVKSQTVKRLIYTASVTASSPLKEDGSGYKSFMDESCWTPSDLSLTYCNDHVLEYSSAKTLAEKEVLSYNEIGGAKLEVVTLACGLVGGETILSHIPSSVQVILSPISGNIFDYYEGLKFLEELLGSVPLVHIDDVCEAHIFCMEKPSMKGRFLCSAADPTAREIKTHLEKNHPEFMIEEKFREEPEIRGIKCDSSKLIKMGFEYKYDMWKIIDESLECGKRLGALQLANQIQNSST</sequence>
<comment type="caution">
    <text evidence="5">The sequence shown here is derived from an EMBL/GenBank/DDBJ whole genome shotgun (WGS) entry which is preliminary data.</text>
</comment>
<dbReference type="InterPro" id="IPR036291">
    <property type="entry name" value="NAD(P)-bd_dom_sf"/>
</dbReference>
<dbReference type="InterPro" id="IPR001509">
    <property type="entry name" value="Epimerase_deHydtase"/>
</dbReference>
<dbReference type="CDD" id="cd08958">
    <property type="entry name" value="FR_SDR_e"/>
    <property type="match status" value="1"/>
</dbReference>
<evidence type="ECO:0000256" key="1">
    <source>
        <dbReference type="ARBA" id="ARBA00022857"/>
    </source>
</evidence>
<feature type="region of interest" description="Disordered" evidence="3">
    <location>
        <begin position="56"/>
        <end position="82"/>
    </location>
</feature>
<evidence type="ECO:0000256" key="2">
    <source>
        <dbReference type="ARBA" id="ARBA00023002"/>
    </source>
</evidence>
<dbReference type="EMBL" id="VDCV01000001">
    <property type="protein sequence ID" value="KAB5573484.1"/>
    <property type="molecule type" value="Genomic_DNA"/>
</dbReference>
<dbReference type="PANTHER" id="PTHR10366">
    <property type="entry name" value="NAD DEPENDENT EPIMERASE/DEHYDRATASE"/>
    <property type="match status" value="1"/>
</dbReference>
<name>A0A5N5P176_9ROSI</name>
<evidence type="ECO:0000256" key="3">
    <source>
        <dbReference type="SAM" id="MobiDB-lite"/>
    </source>
</evidence>
<keyword evidence="2" id="KW-0560">Oxidoreductase</keyword>
<keyword evidence="6" id="KW-1185">Reference proteome</keyword>
<dbReference type="GO" id="GO:0016616">
    <property type="term" value="F:oxidoreductase activity, acting on the CH-OH group of donors, NAD or NADP as acceptor"/>
    <property type="evidence" value="ECO:0007669"/>
    <property type="project" value="TreeGrafter"/>
</dbReference>
<dbReference type="PANTHER" id="PTHR10366:SF809">
    <property type="entry name" value="ANTHOCYANIDIN REDUCTASE"/>
    <property type="match status" value="1"/>
</dbReference>
<accession>A0A5N5P176</accession>
<feature type="compositionally biased region" description="Basic residues" evidence="3">
    <location>
        <begin position="1"/>
        <end position="11"/>
    </location>
</feature>
<evidence type="ECO:0000259" key="4">
    <source>
        <dbReference type="Pfam" id="PF01370"/>
    </source>
</evidence>
<dbReference type="InterPro" id="IPR050425">
    <property type="entry name" value="NAD(P)_dehydrat-like"/>
</dbReference>
<protein>
    <recommendedName>
        <fullName evidence="4">NAD-dependent epimerase/dehydratase domain-containing protein</fullName>
    </recommendedName>
</protein>
<feature type="region of interest" description="Disordered" evidence="3">
    <location>
        <begin position="1"/>
        <end position="23"/>
    </location>
</feature>
<evidence type="ECO:0000313" key="5">
    <source>
        <dbReference type="EMBL" id="KAB5573484.1"/>
    </source>
</evidence>
<feature type="domain" description="NAD-dependent epimerase/dehydratase" evidence="4">
    <location>
        <begin position="222"/>
        <end position="476"/>
    </location>
</feature>
<proteinExistence type="predicted"/>